<reference evidence="8 9" key="1">
    <citation type="submission" date="2023-08" db="EMBL/GenBank/DDBJ databases">
        <title>Black Yeasts Isolated from many extreme environments.</title>
        <authorList>
            <person name="Coleine C."/>
            <person name="Stajich J.E."/>
            <person name="Selbmann L."/>
        </authorList>
    </citation>
    <scope>NUCLEOTIDE SEQUENCE [LARGE SCALE GENOMIC DNA]</scope>
    <source>
        <strain evidence="8 9">CCFEE 5910</strain>
    </source>
</reference>
<evidence type="ECO:0000256" key="3">
    <source>
        <dbReference type="ARBA" id="ARBA00022692"/>
    </source>
</evidence>
<comment type="similarity">
    <text evidence="2 7">Belongs to the DPM3 family.</text>
</comment>
<feature type="transmembrane region" description="Helical" evidence="7">
    <location>
        <begin position="7"/>
        <end position="27"/>
    </location>
</feature>
<dbReference type="PROSITE" id="PS51257">
    <property type="entry name" value="PROKAR_LIPOPROTEIN"/>
    <property type="match status" value="1"/>
</dbReference>
<comment type="subcellular location">
    <subcellularLocation>
        <location evidence="1 7">Endoplasmic reticulum membrane</location>
        <topology evidence="1 7">Multi-pass membrane protein</topology>
    </subcellularLocation>
</comment>
<comment type="function">
    <text evidence="7">Stabilizer subunit of the dolichol-phosphate mannose (DPM) synthase complex; tethers catalytic subunit to the ER.</text>
</comment>
<dbReference type="PANTHER" id="PTHR16433">
    <property type="entry name" value="DOLICHOL-PHOSPHATE MANNOSYLTRANSFERASE SUBUNIT 3"/>
    <property type="match status" value="1"/>
</dbReference>
<dbReference type="Proteomes" id="UP001309876">
    <property type="component" value="Unassembled WGS sequence"/>
</dbReference>
<dbReference type="GO" id="GO:0005789">
    <property type="term" value="C:endoplasmic reticulum membrane"/>
    <property type="evidence" value="ECO:0007669"/>
    <property type="project" value="UniProtKB-SubCell"/>
</dbReference>
<keyword evidence="3 7" id="KW-0812">Transmembrane</keyword>
<evidence type="ECO:0000313" key="9">
    <source>
        <dbReference type="Proteomes" id="UP001309876"/>
    </source>
</evidence>
<evidence type="ECO:0000256" key="7">
    <source>
        <dbReference type="RuleBase" id="RU365085"/>
    </source>
</evidence>
<dbReference type="InterPro" id="IPR013174">
    <property type="entry name" value="DPM3"/>
</dbReference>
<protein>
    <recommendedName>
        <fullName evidence="7">Dolichol-phosphate mannosyltransferase subunit 3</fullName>
    </recommendedName>
</protein>
<keyword evidence="9" id="KW-1185">Reference proteome</keyword>
<evidence type="ECO:0000256" key="1">
    <source>
        <dbReference type="ARBA" id="ARBA00004477"/>
    </source>
</evidence>
<feature type="transmembrane region" description="Helical" evidence="7">
    <location>
        <begin position="47"/>
        <end position="66"/>
    </location>
</feature>
<sequence>MTRATQTISFALLACSGYLLLALPLLMDESPIPSILPTKLQVEIVPVLPFWALISLACYLLGRLGWGVLNFNDTEDAYHELMGQIEQAKKDLDKRKVGWN</sequence>
<dbReference type="Pfam" id="PF08285">
    <property type="entry name" value="DPM3"/>
    <property type="match status" value="1"/>
</dbReference>
<dbReference type="GO" id="GO:0006506">
    <property type="term" value="P:GPI anchor biosynthetic process"/>
    <property type="evidence" value="ECO:0007669"/>
    <property type="project" value="TreeGrafter"/>
</dbReference>
<comment type="caution">
    <text evidence="8">The sequence shown here is derived from an EMBL/GenBank/DDBJ whole genome shotgun (WGS) entry which is preliminary data.</text>
</comment>
<evidence type="ECO:0000256" key="2">
    <source>
        <dbReference type="ARBA" id="ARBA00010430"/>
    </source>
</evidence>
<organism evidence="8 9">
    <name type="scientific">Lithohypha guttulata</name>
    <dbReference type="NCBI Taxonomy" id="1690604"/>
    <lineage>
        <taxon>Eukaryota</taxon>
        <taxon>Fungi</taxon>
        <taxon>Dikarya</taxon>
        <taxon>Ascomycota</taxon>
        <taxon>Pezizomycotina</taxon>
        <taxon>Eurotiomycetes</taxon>
        <taxon>Chaetothyriomycetidae</taxon>
        <taxon>Chaetothyriales</taxon>
        <taxon>Trichomeriaceae</taxon>
        <taxon>Lithohypha</taxon>
    </lineage>
</organism>
<accession>A0AAN7YGR6</accession>
<comment type="subunit">
    <text evidence="7">Component of the dolichol-phosphate mannose (DPM) synthase complex.</text>
</comment>
<evidence type="ECO:0000256" key="6">
    <source>
        <dbReference type="ARBA" id="ARBA00023136"/>
    </source>
</evidence>
<keyword evidence="6 7" id="KW-0472">Membrane</keyword>
<evidence type="ECO:0000256" key="5">
    <source>
        <dbReference type="ARBA" id="ARBA00022989"/>
    </source>
</evidence>
<gene>
    <name evidence="8" type="ORF">LTR05_004725</name>
</gene>
<dbReference type="EMBL" id="JAVRRJ010000004">
    <property type="protein sequence ID" value="KAK5085440.1"/>
    <property type="molecule type" value="Genomic_DNA"/>
</dbReference>
<comment type="pathway">
    <text evidence="7">Protein modification; protein glycosylation.</text>
</comment>
<dbReference type="PANTHER" id="PTHR16433:SF0">
    <property type="entry name" value="DOLICHOL-PHOSPHATE MANNOSYLTRANSFERASE SUBUNIT 3"/>
    <property type="match status" value="1"/>
</dbReference>
<dbReference type="AlphaFoldDB" id="A0AAN7YGR6"/>
<name>A0AAN7YGR6_9EURO</name>
<dbReference type="GO" id="GO:0033185">
    <property type="term" value="C:dolichol-phosphate-mannose synthase complex"/>
    <property type="evidence" value="ECO:0007669"/>
    <property type="project" value="TreeGrafter"/>
</dbReference>
<proteinExistence type="inferred from homology"/>
<keyword evidence="4 7" id="KW-0256">Endoplasmic reticulum</keyword>
<evidence type="ECO:0000256" key="4">
    <source>
        <dbReference type="ARBA" id="ARBA00022824"/>
    </source>
</evidence>
<evidence type="ECO:0000313" key="8">
    <source>
        <dbReference type="EMBL" id="KAK5085440.1"/>
    </source>
</evidence>
<keyword evidence="5 7" id="KW-1133">Transmembrane helix</keyword>